<name>A0A8C4Q5S1_EPTBU</name>
<feature type="transmembrane region" description="Helical" evidence="2">
    <location>
        <begin position="48"/>
        <end position="72"/>
    </location>
</feature>
<evidence type="ECO:0000313" key="4">
    <source>
        <dbReference type="Ensembl" id="ENSEBUP00000010444.1"/>
    </source>
</evidence>
<dbReference type="InterPro" id="IPR029058">
    <property type="entry name" value="AB_hydrolase_fold"/>
</dbReference>
<keyword evidence="2" id="KW-0812">Transmembrane</keyword>
<dbReference type="GeneTree" id="ENSGT00940000156231"/>
<sequence>MDTLNRVDILSSILFQTMEIRRIYPHWMGAKPSINPQLIVLYLKKISLMCFVLVHCVLSVGAVLDSMVWGAVVDGDFLPDEPQNLFHLSAGIDLISGINNMDGHLFAGMDVPSINMETKDLRNEDHYEMFQILKAFTKDKGRKVMQDAFDLYSNSWGGLETQEEAARAVVDLETDVMFLVPNQISLELHERANSTSKTYAYVFSHPSRLFLYPDWMGADHADDLQFVFGKPFVTPLGYRPQDRDVSTYFINYWTNFARTGDPNNGENGVPANWYPFDTDYRYYLDINHDMNYDSMKQNLRLEFTKFWANAFSTKGNCTLSKDLETFGS</sequence>
<reference evidence="4" key="2">
    <citation type="submission" date="2025-09" db="UniProtKB">
        <authorList>
            <consortium name="Ensembl"/>
        </authorList>
    </citation>
    <scope>IDENTIFICATION</scope>
</reference>
<dbReference type="AlphaFoldDB" id="A0A8C4Q5S1"/>
<keyword evidence="2" id="KW-0472">Membrane</keyword>
<dbReference type="Ensembl" id="ENSEBUT00000010991.1">
    <property type="protein sequence ID" value="ENSEBUP00000010444.1"/>
    <property type="gene ID" value="ENSEBUG00000006718.1"/>
</dbReference>
<feature type="domain" description="Carboxylesterase type B" evidence="3">
    <location>
        <begin position="65"/>
        <end position="307"/>
    </location>
</feature>
<dbReference type="Gene3D" id="3.40.50.1820">
    <property type="entry name" value="alpha/beta hydrolase"/>
    <property type="match status" value="1"/>
</dbReference>
<dbReference type="PANTHER" id="PTHR43903">
    <property type="entry name" value="NEUROLIGIN"/>
    <property type="match status" value="1"/>
</dbReference>
<keyword evidence="2" id="KW-1133">Transmembrane helix</keyword>
<dbReference type="Pfam" id="PF00135">
    <property type="entry name" value="COesterase"/>
    <property type="match status" value="1"/>
</dbReference>
<dbReference type="InterPro" id="IPR051093">
    <property type="entry name" value="Neuroligin/BSAL"/>
</dbReference>
<reference evidence="4" key="1">
    <citation type="submission" date="2025-08" db="UniProtKB">
        <authorList>
            <consortium name="Ensembl"/>
        </authorList>
    </citation>
    <scope>IDENTIFICATION</scope>
</reference>
<evidence type="ECO:0000313" key="5">
    <source>
        <dbReference type="Proteomes" id="UP000694388"/>
    </source>
</evidence>
<dbReference type="OMA" id="EREMIEC"/>
<evidence type="ECO:0000256" key="2">
    <source>
        <dbReference type="SAM" id="Phobius"/>
    </source>
</evidence>
<evidence type="ECO:0000256" key="1">
    <source>
        <dbReference type="ARBA" id="ARBA00005964"/>
    </source>
</evidence>
<dbReference type="SUPFAM" id="SSF53474">
    <property type="entry name" value="alpha/beta-Hydrolases"/>
    <property type="match status" value="1"/>
</dbReference>
<organism evidence="4 5">
    <name type="scientific">Eptatretus burgeri</name>
    <name type="common">Inshore hagfish</name>
    <dbReference type="NCBI Taxonomy" id="7764"/>
    <lineage>
        <taxon>Eukaryota</taxon>
        <taxon>Metazoa</taxon>
        <taxon>Chordata</taxon>
        <taxon>Craniata</taxon>
        <taxon>Vertebrata</taxon>
        <taxon>Cyclostomata</taxon>
        <taxon>Myxini</taxon>
        <taxon>Myxiniformes</taxon>
        <taxon>Myxinidae</taxon>
        <taxon>Eptatretinae</taxon>
        <taxon>Eptatretus</taxon>
    </lineage>
</organism>
<proteinExistence type="inferred from homology"/>
<comment type="similarity">
    <text evidence="1">Belongs to the type-B carboxylesterase/lipase family.</text>
</comment>
<accession>A0A8C4Q5S1</accession>
<dbReference type="Proteomes" id="UP000694388">
    <property type="component" value="Unplaced"/>
</dbReference>
<keyword evidence="5" id="KW-1185">Reference proteome</keyword>
<protein>
    <recommendedName>
        <fullName evidence="3">Carboxylesterase type B domain-containing protein</fullName>
    </recommendedName>
</protein>
<evidence type="ECO:0000259" key="3">
    <source>
        <dbReference type="Pfam" id="PF00135"/>
    </source>
</evidence>
<dbReference type="InterPro" id="IPR002018">
    <property type="entry name" value="CarbesteraseB"/>
</dbReference>